<accession>A0A917PAJ9</accession>
<sequence length="132" mass="14962">MLERHLLDGPRNSIYGIYDDLAQVRDLTDRLLALGLQDAKVRILQGDAGARELDRDGRHHGLIARLRRSLQGLTDERGHVEEYEWAVRRGRIVVSVKLPPRTDRSPVCAAFRETGATFVHHYGAWVVQQLSA</sequence>
<dbReference type="RefSeq" id="WP_188961343.1">
    <property type="nucleotide sequence ID" value="NZ_BMOE01000003.1"/>
</dbReference>
<dbReference type="Proteomes" id="UP000635726">
    <property type="component" value="Unassembled WGS sequence"/>
</dbReference>
<reference evidence="1" key="1">
    <citation type="journal article" date="2014" name="Int. J. Syst. Evol. Microbiol.">
        <title>Complete genome sequence of Corynebacterium casei LMG S-19264T (=DSM 44701T), isolated from a smear-ripened cheese.</title>
        <authorList>
            <consortium name="US DOE Joint Genome Institute (JGI-PGF)"/>
            <person name="Walter F."/>
            <person name="Albersmeier A."/>
            <person name="Kalinowski J."/>
            <person name="Ruckert C."/>
        </authorList>
    </citation>
    <scope>NUCLEOTIDE SEQUENCE</scope>
    <source>
        <strain evidence="1">JCM 14371</strain>
    </source>
</reference>
<evidence type="ECO:0000313" key="2">
    <source>
        <dbReference type="Proteomes" id="UP000635726"/>
    </source>
</evidence>
<name>A0A917PAJ9_9DEIO</name>
<dbReference type="AlphaFoldDB" id="A0A917PAJ9"/>
<keyword evidence="2" id="KW-1185">Reference proteome</keyword>
<organism evidence="1 2">
    <name type="scientific">Deinococcus aquiradiocola</name>
    <dbReference type="NCBI Taxonomy" id="393059"/>
    <lineage>
        <taxon>Bacteria</taxon>
        <taxon>Thermotogati</taxon>
        <taxon>Deinococcota</taxon>
        <taxon>Deinococci</taxon>
        <taxon>Deinococcales</taxon>
        <taxon>Deinococcaceae</taxon>
        <taxon>Deinococcus</taxon>
    </lineage>
</organism>
<reference evidence="1" key="2">
    <citation type="submission" date="2020-09" db="EMBL/GenBank/DDBJ databases">
        <authorList>
            <person name="Sun Q."/>
            <person name="Ohkuma M."/>
        </authorList>
    </citation>
    <scope>NUCLEOTIDE SEQUENCE</scope>
    <source>
        <strain evidence="1">JCM 14371</strain>
    </source>
</reference>
<comment type="caution">
    <text evidence="1">The sequence shown here is derived from an EMBL/GenBank/DDBJ whole genome shotgun (WGS) entry which is preliminary data.</text>
</comment>
<gene>
    <name evidence="1" type="ORF">GCM10008939_11580</name>
</gene>
<protein>
    <submittedName>
        <fullName evidence="1">Uncharacterized protein</fullName>
    </submittedName>
</protein>
<evidence type="ECO:0000313" key="1">
    <source>
        <dbReference type="EMBL" id="GGJ68769.1"/>
    </source>
</evidence>
<proteinExistence type="predicted"/>
<dbReference type="EMBL" id="BMOE01000003">
    <property type="protein sequence ID" value="GGJ68769.1"/>
    <property type="molecule type" value="Genomic_DNA"/>
</dbReference>